<evidence type="ECO:0000256" key="3">
    <source>
        <dbReference type="ARBA" id="ARBA00022664"/>
    </source>
</evidence>
<organism evidence="9 10">
    <name type="scientific">Klebsormidium nitens</name>
    <name type="common">Green alga</name>
    <name type="synonym">Ulothrix nitens</name>
    <dbReference type="NCBI Taxonomy" id="105231"/>
    <lineage>
        <taxon>Eukaryota</taxon>
        <taxon>Viridiplantae</taxon>
        <taxon>Streptophyta</taxon>
        <taxon>Klebsormidiophyceae</taxon>
        <taxon>Klebsormidiales</taxon>
        <taxon>Klebsormidiaceae</taxon>
        <taxon>Klebsormidium</taxon>
    </lineage>
</organism>
<name>A0A1Y1I6E7_KLENI</name>
<sequence>MEAAPAQDGPLQLEGGRSWRRGQMDEDIDALPYIDMQGVTDQSWKKEVERMIADEMKRSTKKPADYLAELPPAPTLNFENCPLLAKEYERVKAGKPPIPLDNSRYKVDPPIKSRQGDLAAWRSAVANAQAQLRHQEIRIENLDLMLKYGANAWLTHNQHLDATSTRLQGIQEAYRDEIDTTNKQRKSTQESAAFEIDRLSSQWLELVRKNLDISAACQVLEEKVDALRQEGAEKNIDLRS</sequence>
<keyword evidence="3" id="KW-0507">mRNA processing</keyword>
<comment type="subcellular location">
    <subcellularLocation>
        <location evidence="1">Nucleus</location>
    </subcellularLocation>
</comment>
<evidence type="ECO:0000313" key="9">
    <source>
        <dbReference type="EMBL" id="GAQ86534.1"/>
    </source>
</evidence>
<dbReference type="InterPro" id="IPR008409">
    <property type="entry name" value="SPF27"/>
</dbReference>
<comment type="similarity">
    <text evidence="2">Belongs to the SPF27 family.</text>
</comment>
<reference evidence="9 10" key="1">
    <citation type="journal article" date="2014" name="Nat. Commun.">
        <title>Klebsormidium flaccidum genome reveals primary factors for plant terrestrial adaptation.</title>
        <authorList>
            <person name="Hori K."/>
            <person name="Maruyama F."/>
            <person name="Fujisawa T."/>
            <person name="Togashi T."/>
            <person name="Yamamoto N."/>
            <person name="Seo M."/>
            <person name="Sato S."/>
            <person name="Yamada T."/>
            <person name="Mori H."/>
            <person name="Tajima N."/>
            <person name="Moriyama T."/>
            <person name="Ikeuchi M."/>
            <person name="Watanabe M."/>
            <person name="Wada H."/>
            <person name="Kobayashi K."/>
            <person name="Saito M."/>
            <person name="Masuda T."/>
            <person name="Sasaki-Sekimoto Y."/>
            <person name="Mashiguchi K."/>
            <person name="Awai K."/>
            <person name="Shimojima M."/>
            <person name="Masuda S."/>
            <person name="Iwai M."/>
            <person name="Nobusawa T."/>
            <person name="Narise T."/>
            <person name="Kondo S."/>
            <person name="Saito H."/>
            <person name="Sato R."/>
            <person name="Murakawa M."/>
            <person name="Ihara Y."/>
            <person name="Oshima-Yamada Y."/>
            <person name="Ohtaka K."/>
            <person name="Satoh M."/>
            <person name="Sonobe K."/>
            <person name="Ishii M."/>
            <person name="Ohtani R."/>
            <person name="Kanamori-Sato M."/>
            <person name="Honoki R."/>
            <person name="Miyazaki D."/>
            <person name="Mochizuki H."/>
            <person name="Umetsu J."/>
            <person name="Higashi K."/>
            <person name="Shibata D."/>
            <person name="Kamiya Y."/>
            <person name="Sato N."/>
            <person name="Nakamura Y."/>
            <person name="Tabata S."/>
            <person name="Ida S."/>
            <person name="Kurokawa K."/>
            <person name="Ohta H."/>
        </authorList>
    </citation>
    <scope>NUCLEOTIDE SEQUENCE [LARGE SCALE GENOMIC DNA]</scope>
    <source>
        <strain evidence="9 10">NIES-2285</strain>
    </source>
</reference>
<gene>
    <name evidence="9" type="ORF">KFL_002950060</name>
</gene>
<dbReference type="Pfam" id="PF05700">
    <property type="entry name" value="BCAS2"/>
    <property type="match status" value="1"/>
</dbReference>
<protein>
    <submittedName>
        <fullName evidence="9">BCAS2</fullName>
    </submittedName>
</protein>
<dbReference type="OrthoDB" id="205794at2759"/>
<evidence type="ECO:0000256" key="7">
    <source>
        <dbReference type="SAM" id="Coils"/>
    </source>
</evidence>
<dbReference type="GO" id="GO:0071013">
    <property type="term" value="C:catalytic step 2 spliceosome"/>
    <property type="evidence" value="ECO:0000318"/>
    <property type="project" value="GO_Central"/>
</dbReference>
<proteinExistence type="inferred from homology"/>
<keyword evidence="4" id="KW-0747">Spliceosome</keyword>
<keyword evidence="7" id="KW-0175">Coiled coil</keyword>
<feature type="coiled-coil region" evidence="7">
    <location>
        <begin position="210"/>
        <end position="237"/>
    </location>
</feature>
<dbReference type="GO" id="GO:0008380">
    <property type="term" value="P:RNA splicing"/>
    <property type="evidence" value="ECO:0007669"/>
    <property type="project" value="UniProtKB-KW"/>
</dbReference>
<dbReference type="PANTHER" id="PTHR13296">
    <property type="entry name" value="BCAS2 PROTEIN"/>
    <property type="match status" value="1"/>
</dbReference>
<keyword evidence="10" id="KW-1185">Reference proteome</keyword>
<dbReference type="EMBL" id="DF237244">
    <property type="protein sequence ID" value="GAQ86534.1"/>
    <property type="molecule type" value="Genomic_DNA"/>
</dbReference>
<keyword evidence="5" id="KW-0508">mRNA splicing</keyword>
<feature type="coiled-coil region" evidence="7">
    <location>
        <begin position="118"/>
        <end position="145"/>
    </location>
</feature>
<evidence type="ECO:0000256" key="4">
    <source>
        <dbReference type="ARBA" id="ARBA00022728"/>
    </source>
</evidence>
<feature type="region of interest" description="Disordered" evidence="8">
    <location>
        <begin position="1"/>
        <end position="21"/>
    </location>
</feature>
<dbReference type="GO" id="GO:0006397">
    <property type="term" value="P:mRNA processing"/>
    <property type="evidence" value="ECO:0007669"/>
    <property type="project" value="UniProtKB-KW"/>
</dbReference>
<dbReference type="PANTHER" id="PTHR13296:SF0">
    <property type="entry name" value="PRE-MRNA-SPLICING FACTOR SPF27"/>
    <property type="match status" value="1"/>
</dbReference>
<dbReference type="GO" id="GO:0000974">
    <property type="term" value="C:Prp19 complex"/>
    <property type="evidence" value="ECO:0000318"/>
    <property type="project" value="GO_Central"/>
</dbReference>
<dbReference type="AlphaFoldDB" id="A0A1Y1I6E7"/>
<evidence type="ECO:0000256" key="1">
    <source>
        <dbReference type="ARBA" id="ARBA00004123"/>
    </source>
</evidence>
<dbReference type="Proteomes" id="UP000054558">
    <property type="component" value="Unassembled WGS sequence"/>
</dbReference>
<evidence type="ECO:0000256" key="2">
    <source>
        <dbReference type="ARBA" id="ARBA00010788"/>
    </source>
</evidence>
<dbReference type="OMA" id="SAWQESI"/>
<evidence type="ECO:0000256" key="8">
    <source>
        <dbReference type="SAM" id="MobiDB-lite"/>
    </source>
</evidence>
<keyword evidence="6" id="KW-0539">Nucleus</keyword>
<dbReference type="STRING" id="105231.A0A1Y1I6E7"/>
<evidence type="ECO:0000256" key="6">
    <source>
        <dbReference type="ARBA" id="ARBA00023242"/>
    </source>
</evidence>
<evidence type="ECO:0000313" key="10">
    <source>
        <dbReference type="Proteomes" id="UP000054558"/>
    </source>
</evidence>
<accession>A0A1Y1I6E7</accession>
<evidence type="ECO:0000256" key="5">
    <source>
        <dbReference type="ARBA" id="ARBA00023187"/>
    </source>
</evidence>